<evidence type="ECO:0000313" key="2">
    <source>
        <dbReference type="EMBL" id="VFK20225.1"/>
    </source>
</evidence>
<name>A0A450WT50_9GAMM</name>
<sequence length="238" mass="26851">MKKIIIHKSVLDNYPDFFRGIVIVKSCDIKNSNNRIRKLLKKTIDERFDFDIEGSVEIAAWDDAHRKFGSSPEEFYPSIKSLLLRIKQGQGLPFINTVVALMNYISLKYLLPCGGDDIAVISGNIHLMHAKGDERFVPLGEPNNTVHNPDRGEVIYASDDGLVMCRKWNWRNGNASKIDPSSKTLVMNIDCLPPIDRQVGISARDELADLLTTHCDAMVYTDYLDITRPNVDIDVDAD</sequence>
<organism evidence="2">
    <name type="scientific">Candidatus Kentrum sp. LFY</name>
    <dbReference type="NCBI Taxonomy" id="2126342"/>
    <lineage>
        <taxon>Bacteria</taxon>
        <taxon>Pseudomonadati</taxon>
        <taxon>Pseudomonadota</taxon>
        <taxon>Gammaproteobacteria</taxon>
        <taxon>Candidatus Kentrum</taxon>
    </lineage>
</organism>
<dbReference type="AlphaFoldDB" id="A0A450WT50"/>
<dbReference type="Gene3D" id="3.50.40.10">
    <property type="entry name" value="Phenylalanyl-trna Synthetase, Chain B, domain 3"/>
    <property type="match status" value="1"/>
</dbReference>
<evidence type="ECO:0000259" key="1">
    <source>
        <dbReference type="SMART" id="SM00873"/>
    </source>
</evidence>
<dbReference type="PANTHER" id="PTHR39209:SF2">
    <property type="entry name" value="CYTOPLASMIC PROTEIN"/>
    <property type="match status" value="1"/>
</dbReference>
<dbReference type="PANTHER" id="PTHR39209">
    <property type="match status" value="1"/>
</dbReference>
<dbReference type="EMBL" id="CAADFN010000069">
    <property type="protein sequence ID" value="VFK20225.1"/>
    <property type="molecule type" value="Genomic_DNA"/>
</dbReference>
<feature type="domain" description="B3/B4 tRNA-binding" evidence="1">
    <location>
        <begin position="59"/>
        <end position="216"/>
    </location>
</feature>
<reference evidence="2" key="1">
    <citation type="submission" date="2019-02" db="EMBL/GenBank/DDBJ databases">
        <authorList>
            <person name="Gruber-Vodicka R. H."/>
            <person name="Seah K. B. B."/>
        </authorList>
    </citation>
    <scope>NUCLEOTIDE SEQUENCE</scope>
    <source>
        <strain evidence="2">BECK_BY7</strain>
    </source>
</reference>
<dbReference type="InterPro" id="IPR020825">
    <property type="entry name" value="Phe-tRNA_synthase-like_B3/B4"/>
</dbReference>
<accession>A0A450WT50</accession>
<dbReference type="GO" id="GO:0004826">
    <property type="term" value="F:phenylalanine-tRNA ligase activity"/>
    <property type="evidence" value="ECO:0007669"/>
    <property type="project" value="InterPro"/>
</dbReference>
<protein>
    <submittedName>
        <fullName evidence="2">B3/B4 domain-containing protein (DNA/RNA-binding domain of Phe-tRNA-synthetase)</fullName>
    </submittedName>
</protein>
<dbReference type="SMART" id="SM00873">
    <property type="entry name" value="B3_4"/>
    <property type="match status" value="1"/>
</dbReference>
<dbReference type="SUPFAM" id="SSF56037">
    <property type="entry name" value="PheT/TilS domain"/>
    <property type="match status" value="1"/>
</dbReference>
<gene>
    <name evidence="2" type="ORF">BECKLFY1418C_GA0070996_106919</name>
</gene>
<dbReference type="InterPro" id="IPR005146">
    <property type="entry name" value="B3/B4_tRNA-bd"/>
</dbReference>
<dbReference type="GO" id="GO:0003723">
    <property type="term" value="F:RNA binding"/>
    <property type="evidence" value="ECO:0007669"/>
    <property type="project" value="InterPro"/>
</dbReference>
<dbReference type="Pfam" id="PF03483">
    <property type="entry name" value="B3_4"/>
    <property type="match status" value="1"/>
</dbReference>
<proteinExistence type="predicted"/>